<organism evidence="4 5">
    <name type="scientific">Endozoicomonas numazuensis</name>
    <dbReference type="NCBI Taxonomy" id="1137799"/>
    <lineage>
        <taxon>Bacteria</taxon>
        <taxon>Pseudomonadati</taxon>
        <taxon>Pseudomonadota</taxon>
        <taxon>Gammaproteobacteria</taxon>
        <taxon>Oceanospirillales</taxon>
        <taxon>Endozoicomonadaceae</taxon>
        <taxon>Endozoicomonas</taxon>
    </lineage>
</organism>
<gene>
    <name evidence="4" type="ORF">GZ78_03575</name>
</gene>
<keyword evidence="5" id="KW-1185">Reference proteome</keyword>
<dbReference type="AlphaFoldDB" id="A0A081NKX7"/>
<name>A0A081NKX7_9GAMM</name>
<keyword evidence="2" id="KW-0012">Acyltransferase</keyword>
<dbReference type="Pfam" id="PF00583">
    <property type="entry name" value="Acetyltransf_1"/>
    <property type="match status" value="1"/>
</dbReference>
<evidence type="ECO:0000259" key="3">
    <source>
        <dbReference type="PROSITE" id="PS51186"/>
    </source>
</evidence>
<dbReference type="EMBL" id="JOKH01000001">
    <property type="protein sequence ID" value="KEQ19100.1"/>
    <property type="molecule type" value="Genomic_DNA"/>
</dbReference>
<dbReference type="InterPro" id="IPR016181">
    <property type="entry name" value="Acyl_CoA_acyltransferase"/>
</dbReference>
<comment type="caution">
    <text evidence="4">The sequence shown here is derived from an EMBL/GenBank/DDBJ whole genome shotgun (WGS) entry which is preliminary data.</text>
</comment>
<feature type="domain" description="N-acetyltransferase" evidence="3">
    <location>
        <begin position="3"/>
        <end position="163"/>
    </location>
</feature>
<evidence type="ECO:0000256" key="2">
    <source>
        <dbReference type="ARBA" id="ARBA00023315"/>
    </source>
</evidence>
<evidence type="ECO:0000313" key="5">
    <source>
        <dbReference type="Proteomes" id="UP000028073"/>
    </source>
</evidence>
<protein>
    <recommendedName>
        <fullName evidence="3">N-acetyltransferase domain-containing protein</fullName>
    </recommendedName>
</protein>
<dbReference type="PANTHER" id="PTHR43420">
    <property type="entry name" value="ACETYLTRANSFERASE"/>
    <property type="match status" value="1"/>
</dbReference>
<proteinExistence type="predicted"/>
<accession>A0A081NKX7</accession>
<keyword evidence="1" id="KW-0808">Transferase</keyword>
<dbReference type="GO" id="GO:0016747">
    <property type="term" value="F:acyltransferase activity, transferring groups other than amino-acyl groups"/>
    <property type="evidence" value="ECO:0007669"/>
    <property type="project" value="InterPro"/>
</dbReference>
<dbReference type="SUPFAM" id="SSF55729">
    <property type="entry name" value="Acyl-CoA N-acyltransferases (Nat)"/>
    <property type="match status" value="1"/>
</dbReference>
<reference evidence="4 5" key="1">
    <citation type="submission" date="2014-06" db="EMBL/GenBank/DDBJ databases">
        <title>Whole Genome Sequences of Three Symbiotic Endozoicomonas Bacteria.</title>
        <authorList>
            <person name="Neave M.J."/>
            <person name="Apprill A."/>
            <person name="Voolstra C.R."/>
        </authorList>
    </citation>
    <scope>NUCLEOTIDE SEQUENCE [LARGE SCALE GENOMIC DNA]</scope>
    <source>
        <strain evidence="4 5">DSM 25634</strain>
    </source>
</reference>
<sequence>MEIKIRHLEDRDFPPIAEMFEYEDLVENTSQIPYNHSDHWKQLFQSRSNESVQLIAEVDGKVAGHLGIQMSSKPRKKHVATFGISVHPDFQGQGVGSRLVDEMIQLCDNWLNIARIELGVFTENEHAIALYKKYGFDIEGTSRFDCFRRGQYGSTYQMARIRPDLLAQQPSL</sequence>
<dbReference type="PROSITE" id="PS51186">
    <property type="entry name" value="GNAT"/>
    <property type="match status" value="1"/>
</dbReference>
<dbReference type="PANTHER" id="PTHR43420:SF49">
    <property type="entry name" value="AMINO GROUP ACETYL TRANSFERASE"/>
    <property type="match status" value="1"/>
</dbReference>
<dbReference type="eggNOG" id="COG0456">
    <property type="taxonomic scope" value="Bacteria"/>
</dbReference>
<dbReference type="STRING" id="1137799.GZ78_03575"/>
<dbReference type="InterPro" id="IPR000182">
    <property type="entry name" value="GNAT_dom"/>
</dbReference>
<dbReference type="Gene3D" id="3.40.630.30">
    <property type="match status" value="1"/>
</dbReference>
<evidence type="ECO:0000313" key="4">
    <source>
        <dbReference type="EMBL" id="KEQ19100.1"/>
    </source>
</evidence>
<dbReference type="OrthoDB" id="9775804at2"/>
<dbReference type="InterPro" id="IPR050680">
    <property type="entry name" value="YpeA/RimI_acetyltransf"/>
</dbReference>
<dbReference type="Proteomes" id="UP000028073">
    <property type="component" value="Unassembled WGS sequence"/>
</dbReference>
<dbReference type="CDD" id="cd04301">
    <property type="entry name" value="NAT_SF"/>
    <property type="match status" value="1"/>
</dbReference>
<dbReference type="RefSeq" id="WP_034832748.1">
    <property type="nucleotide sequence ID" value="NZ_JOKH01000001.1"/>
</dbReference>
<evidence type="ECO:0000256" key="1">
    <source>
        <dbReference type="ARBA" id="ARBA00022679"/>
    </source>
</evidence>